<comment type="caution">
    <text evidence="1">The sequence shown here is derived from an EMBL/GenBank/DDBJ whole genome shotgun (WGS) entry which is preliminary data.</text>
</comment>
<name>A0A1Y3MG65_9BACI</name>
<evidence type="ECO:0000313" key="2">
    <source>
        <dbReference type="Proteomes" id="UP000195321"/>
    </source>
</evidence>
<dbReference type="EMBL" id="MWPX01000006">
    <property type="protein sequence ID" value="OUM49438.1"/>
    <property type="molecule type" value="Genomic_DNA"/>
</dbReference>
<evidence type="ECO:0000313" key="1">
    <source>
        <dbReference type="EMBL" id="OUM49438.1"/>
    </source>
</evidence>
<sequence>MLIGLIIVIAMQFVLKRASQNMCYAHYVLIEVTITFVKTENSLYLMRISCKMKIIIRKGVVIWQQVFIKIGFCLMEEL</sequence>
<reference evidence="1 2" key="1">
    <citation type="submission" date="2017-02" db="EMBL/GenBank/DDBJ databases">
        <title>Bacillus pseudomycoides isolate FSL K6-0042.</title>
        <authorList>
            <person name="Kovac J."/>
        </authorList>
    </citation>
    <scope>NUCLEOTIDE SEQUENCE [LARGE SCALE GENOMIC DNA]</scope>
    <source>
        <strain evidence="1 2">FSL K6-0042</strain>
    </source>
</reference>
<protein>
    <submittedName>
        <fullName evidence="1">Uncharacterized protein</fullName>
    </submittedName>
</protein>
<dbReference type="Proteomes" id="UP000195321">
    <property type="component" value="Unassembled WGS sequence"/>
</dbReference>
<gene>
    <name evidence="1" type="ORF">BW425_08480</name>
</gene>
<organism evidence="1 2">
    <name type="scientific">Bacillus pseudomycoides</name>
    <dbReference type="NCBI Taxonomy" id="64104"/>
    <lineage>
        <taxon>Bacteria</taxon>
        <taxon>Bacillati</taxon>
        <taxon>Bacillota</taxon>
        <taxon>Bacilli</taxon>
        <taxon>Bacillales</taxon>
        <taxon>Bacillaceae</taxon>
        <taxon>Bacillus</taxon>
        <taxon>Bacillus cereus group</taxon>
    </lineage>
</organism>
<proteinExistence type="predicted"/>
<accession>A0A1Y3MG65</accession>
<dbReference type="AlphaFoldDB" id="A0A1Y3MG65"/>